<accession>A0A2S6AMK2</accession>
<proteinExistence type="predicted"/>
<dbReference type="RefSeq" id="WP_104380250.1">
    <property type="nucleotide sequence ID" value="NZ_PSZC01000014.1"/>
</dbReference>
<sequence length="312" mass="33712">MSLLCYNRERVGVDLRVGALVDVAERLHPQSSGDIDRHEGLHLIDYLVDSLSEGDDNPWRLDGAKVAVVAHFSSDADGQFVYGGDLTVSVVIKDGFEISDTGISSLDELTEFTAEQDGPARALAILDALTARLNIVLSHALRFARALSAQQRRAALPPPVRSSSASSKRIPGIAEIAAQSRREISRVDPLPTAATQGGQSSMPAWVGNRPTAEQLMTARVHAMRSSRTSIRLEVLARNRAWLTAGCPTTRVTSITPGAGSEHDTEILLSNGLRLLVNATGVLLTDTRGRLLHLLDEFNPDNGQPHLDLELRP</sequence>
<reference evidence="1 2" key="1">
    <citation type="submission" date="2018-02" db="EMBL/GenBank/DDBJ databases">
        <title>8 Nocardia nova and 1 Nocardia cyriacigeorgica strain used for evolution to TMP-SMX.</title>
        <authorList>
            <person name="Mehta H."/>
            <person name="Weng J."/>
            <person name="Shamoo Y."/>
        </authorList>
    </citation>
    <scope>NUCLEOTIDE SEQUENCE [LARGE SCALE GENOMIC DNA]</scope>
    <source>
        <strain evidence="1 2">MDA3139</strain>
    </source>
</reference>
<protein>
    <submittedName>
        <fullName evidence="1">Uncharacterized protein</fullName>
    </submittedName>
</protein>
<organism evidence="1 2">
    <name type="scientific">Nocardia nova</name>
    <dbReference type="NCBI Taxonomy" id="37330"/>
    <lineage>
        <taxon>Bacteria</taxon>
        <taxon>Bacillati</taxon>
        <taxon>Actinomycetota</taxon>
        <taxon>Actinomycetes</taxon>
        <taxon>Mycobacteriales</taxon>
        <taxon>Nocardiaceae</taxon>
        <taxon>Nocardia</taxon>
    </lineage>
</organism>
<name>A0A2S6AMK2_9NOCA</name>
<dbReference type="Proteomes" id="UP000239874">
    <property type="component" value="Unassembled WGS sequence"/>
</dbReference>
<evidence type="ECO:0000313" key="1">
    <source>
        <dbReference type="EMBL" id="PPJ36454.1"/>
    </source>
</evidence>
<comment type="caution">
    <text evidence="1">The sequence shown here is derived from an EMBL/GenBank/DDBJ whole genome shotgun (WGS) entry which is preliminary data.</text>
</comment>
<dbReference type="AlphaFoldDB" id="A0A2S6AMK2"/>
<evidence type="ECO:0000313" key="2">
    <source>
        <dbReference type="Proteomes" id="UP000239874"/>
    </source>
</evidence>
<dbReference type="EMBL" id="PSZC01000014">
    <property type="protein sequence ID" value="PPJ36454.1"/>
    <property type="molecule type" value="Genomic_DNA"/>
</dbReference>
<gene>
    <name evidence="1" type="ORF">C5E45_20635</name>
</gene>